<dbReference type="SUPFAM" id="SSF53756">
    <property type="entry name" value="UDP-Glycosyltransferase/glycogen phosphorylase"/>
    <property type="match status" value="1"/>
</dbReference>
<evidence type="ECO:0000313" key="5">
    <source>
        <dbReference type="EMBL" id="RKL68342.1"/>
    </source>
</evidence>
<dbReference type="Gene3D" id="3.40.50.11190">
    <property type="match status" value="1"/>
</dbReference>
<evidence type="ECO:0000256" key="1">
    <source>
        <dbReference type="ARBA" id="ARBA00023136"/>
    </source>
</evidence>
<proteinExistence type="predicted"/>
<dbReference type="EMBL" id="PDOE01000002">
    <property type="protein sequence ID" value="RKL68342.1"/>
    <property type="molecule type" value="Genomic_DNA"/>
</dbReference>
<dbReference type="PANTHER" id="PTHR21015">
    <property type="entry name" value="UDP-N-ACETYLGLUCOSAMINE--N-ACETYLMURAMYL-(PENTAPEPTIDE) PYROPHOSPHORYL-UNDECAPRENOL N-ACETYLGLUCOSAMINE TRANSFERASE 1"/>
    <property type="match status" value="1"/>
</dbReference>
<feature type="active site" description="Proton acceptor" evidence="2">
    <location>
        <position position="18"/>
    </location>
</feature>
<dbReference type="NCBIfam" id="TIGR03590">
    <property type="entry name" value="PseG"/>
    <property type="match status" value="1"/>
</dbReference>
<feature type="binding site" evidence="3">
    <location>
        <position position="174"/>
    </location>
    <ligand>
        <name>substrate</name>
    </ligand>
</feature>
<dbReference type="PANTHER" id="PTHR21015:SF22">
    <property type="entry name" value="GLYCOSYLTRANSFERASE"/>
    <property type="match status" value="1"/>
</dbReference>
<dbReference type="Proteomes" id="UP000281498">
    <property type="component" value="Unassembled WGS sequence"/>
</dbReference>
<dbReference type="GO" id="GO:0016787">
    <property type="term" value="F:hydrolase activity"/>
    <property type="evidence" value="ECO:0007669"/>
    <property type="project" value="UniProtKB-KW"/>
</dbReference>
<dbReference type="InterPro" id="IPR007235">
    <property type="entry name" value="Glyco_trans_28_C"/>
</dbReference>
<keyword evidence="1" id="KW-0472">Membrane</keyword>
<evidence type="ECO:0000256" key="2">
    <source>
        <dbReference type="PIRSR" id="PIRSR620023-1"/>
    </source>
</evidence>
<accession>A0A3A9KCS8</accession>
<protein>
    <submittedName>
        <fullName evidence="5">UDP-2,4-diacetamido-2,4, 6-trideoxy-beta-L-altropyranose hydrolase</fullName>
    </submittedName>
</protein>
<sequence length="348" mass="39650">MKTAVIRVDASVEIGTGHVIRCLTLAEDLKSCYDITFITSDYSGHLAEFIQSKGFNVILLHKSSTKCDIQDELQHSHWLGGSQEEDARETLHIMKSQNRVDLMVVDHYALDYRWEKIIRNRVRKIFVIDDLADRKHECDVLLDQNYYLDMGRRYDNLVDKNCKRLLGPKHALLRKEFKEAKKKLRNRSGEVERILIFFGGSDPTNETTKAVRAIEKLNRKDILVDVVVGASNPNKETVKELVDKLPHVTYHCQVSNMAELMVKADLAIGAGGSTTWERCYLGLPTITVEVAFNQMEILQAVEKSGAIINLGYSSQVSIENLRSQLLRLICNCDILIEMSIQSRRLLTN</sequence>
<comment type="caution">
    <text evidence="5">The sequence shown here is derived from an EMBL/GenBank/DDBJ whole genome shotgun (WGS) entry which is preliminary data.</text>
</comment>
<reference evidence="5 6" key="1">
    <citation type="submission" date="2017-10" db="EMBL/GenBank/DDBJ databases">
        <title>Bacillus sp. nov., a halophilic bacterium isolated from a Keqin Lake.</title>
        <authorList>
            <person name="Wang H."/>
        </authorList>
    </citation>
    <scope>NUCLEOTIDE SEQUENCE [LARGE SCALE GENOMIC DNA]</scope>
    <source>
        <strain evidence="5 6">KCTC 13187</strain>
    </source>
</reference>
<organism evidence="5 6">
    <name type="scientific">Salipaludibacillus neizhouensis</name>
    <dbReference type="NCBI Taxonomy" id="885475"/>
    <lineage>
        <taxon>Bacteria</taxon>
        <taxon>Bacillati</taxon>
        <taxon>Bacillota</taxon>
        <taxon>Bacilli</taxon>
        <taxon>Bacillales</taxon>
        <taxon>Bacillaceae</taxon>
    </lineage>
</organism>
<dbReference type="AlphaFoldDB" id="A0A3A9KCS8"/>
<dbReference type="Pfam" id="PF04101">
    <property type="entry name" value="Glyco_tran_28_C"/>
    <property type="match status" value="1"/>
</dbReference>
<dbReference type="Gene3D" id="3.40.50.2000">
    <property type="entry name" value="Glycogen Phosphorylase B"/>
    <property type="match status" value="1"/>
</dbReference>
<gene>
    <name evidence="5" type="primary">pseG</name>
    <name evidence="5" type="ORF">CR203_07630</name>
</gene>
<keyword evidence="5" id="KW-0378">Hydrolase</keyword>
<feature type="domain" description="Glycosyl transferase family 28 C-terminal" evidence="4">
    <location>
        <begin position="195"/>
        <end position="341"/>
    </location>
</feature>
<keyword evidence="6" id="KW-1185">Reference proteome</keyword>
<evidence type="ECO:0000259" key="4">
    <source>
        <dbReference type="Pfam" id="PF04101"/>
    </source>
</evidence>
<feature type="binding site" evidence="3">
    <location>
        <position position="277"/>
    </location>
    <ligand>
        <name>substrate</name>
    </ligand>
</feature>
<dbReference type="OrthoDB" id="9805604at2"/>
<dbReference type="RefSeq" id="WP_110938682.1">
    <property type="nucleotide sequence ID" value="NZ_KZ614147.1"/>
</dbReference>
<dbReference type="GO" id="GO:0016758">
    <property type="term" value="F:hexosyltransferase activity"/>
    <property type="evidence" value="ECO:0007669"/>
    <property type="project" value="InterPro"/>
</dbReference>
<evidence type="ECO:0000313" key="6">
    <source>
        <dbReference type="Proteomes" id="UP000281498"/>
    </source>
</evidence>
<name>A0A3A9KCS8_9BACI</name>
<evidence type="ECO:0000256" key="3">
    <source>
        <dbReference type="PIRSR" id="PIRSR620023-2"/>
    </source>
</evidence>
<dbReference type="InterPro" id="IPR020023">
    <property type="entry name" value="PseG"/>
</dbReference>